<organism evidence="2 3">
    <name type="scientific">Methylobacterium cerastii</name>
    <dbReference type="NCBI Taxonomy" id="932741"/>
    <lineage>
        <taxon>Bacteria</taxon>
        <taxon>Pseudomonadati</taxon>
        <taxon>Pseudomonadota</taxon>
        <taxon>Alphaproteobacteria</taxon>
        <taxon>Hyphomicrobiales</taxon>
        <taxon>Methylobacteriaceae</taxon>
        <taxon>Methylobacterium</taxon>
    </lineage>
</organism>
<keyword evidence="2" id="KW-0489">Methyltransferase</keyword>
<dbReference type="RefSeq" id="WP_147829045.1">
    <property type="nucleotide sequence ID" value="NZ_BPQG01000047.1"/>
</dbReference>
<evidence type="ECO:0000259" key="1">
    <source>
        <dbReference type="Pfam" id="PF08241"/>
    </source>
</evidence>
<reference evidence="2 3" key="1">
    <citation type="journal article" date="2021" name="Front. Microbiol.">
        <title>Comprehensive Comparative Genomics and Phenotyping of Methylobacterium Species.</title>
        <authorList>
            <person name="Alessa O."/>
            <person name="Ogura Y."/>
            <person name="Fujitani Y."/>
            <person name="Takami H."/>
            <person name="Hayashi T."/>
            <person name="Sahin N."/>
            <person name="Tani A."/>
        </authorList>
    </citation>
    <scope>NUCLEOTIDE SEQUENCE [LARGE SCALE GENOMIC DNA]</scope>
    <source>
        <strain evidence="2 3">DSM 23679</strain>
    </source>
</reference>
<sequence>MDTLSLVLDAFAPIAGRRLLDVGCGPGAMAAALAGHGAWMTGIDPGAAAIAAARDRAPNCTFEAGSAESLPFADGSFDGAVILNALHHVPDPRAALGEAARVVVPGGRIVVVEPLAEGSFFVALRPVEDETAIRAAAQAAIADAIAAGRFRCLSDTTFVRRETFADRDAFLERVAAVDPARRIAIRDNAGAIATAFAAAIERDANGRCGLSQPLRAHVLVAVREPA</sequence>
<protein>
    <submittedName>
        <fullName evidence="2">2-methoxy-6-polyprenyl-1,4-benzoquinol methylase, mitochondrial</fullName>
    </submittedName>
</protein>
<comment type="caution">
    <text evidence="2">The sequence shown here is derived from an EMBL/GenBank/DDBJ whole genome shotgun (WGS) entry which is preliminary data.</text>
</comment>
<dbReference type="InterPro" id="IPR029063">
    <property type="entry name" value="SAM-dependent_MTases_sf"/>
</dbReference>
<evidence type="ECO:0000313" key="2">
    <source>
        <dbReference type="EMBL" id="GJD45232.1"/>
    </source>
</evidence>
<dbReference type="GO" id="GO:0032259">
    <property type="term" value="P:methylation"/>
    <property type="evidence" value="ECO:0007669"/>
    <property type="project" value="UniProtKB-KW"/>
</dbReference>
<keyword evidence="3" id="KW-1185">Reference proteome</keyword>
<dbReference type="Proteomes" id="UP001055117">
    <property type="component" value="Unassembled WGS sequence"/>
</dbReference>
<gene>
    <name evidence="2" type="primary">COQ5_5</name>
    <name evidence="2" type="ORF">AFCDBAGC_3103</name>
</gene>
<accession>A0ABQ4QK55</accession>
<dbReference type="CDD" id="cd02440">
    <property type="entry name" value="AdoMet_MTases"/>
    <property type="match status" value="1"/>
</dbReference>
<dbReference type="EMBL" id="BPQG01000047">
    <property type="protein sequence ID" value="GJD45232.1"/>
    <property type="molecule type" value="Genomic_DNA"/>
</dbReference>
<dbReference type="GO" id="GO:0008168">
    <property type="term" value="F:methyltransferase activity"/>
    <property type="evidence" value="ECO:0007669"/>
    <property type="project" value="UniProtKB-KW"/>
</dbReference>
<keyword evidence="2" id="KW-0808">Transferase</keyword>
<dbReference type="Pfam" id="PF08241">
    <property type="entry name" value="Methyltransf_11"/>
    <property type="match status" value="1"/>
</dbReference>
<dbReference type="PANTHER" id="PTHR43591:SF78">
    <property type="entry name" value="SLR0407 PROTEIN"/>
    <property type="match status" value="1"/>
</dbReference>
<name>A0ABQ4QK55_9HYPH</name>
<dbReference type="SUPFAM" id="SSF53335">
    <property type="entry name" value="S-adenosyl-L-methionine-dependent methyltransferases"/>
    <property type="match status" value="1"/>
</dbReference>
<dbReference type="InterPro" id="IPR013216">
    <property type="entry name" value="Methyltransf_11"/>
</dbReference>
<evidence type="ECO:0000313" key="3">
    <source>
        <dbReference type="Proteomes" id="UP001055117"/>
    </source>
</evidence>
<dbReference type="Gene3D" id="3.40.50.150">
    <property type="entry name" value="Vaccinia Virus protein VP39"/>
    <property type="match status" value="1"/>
</dbReference>
<proteinExistence type="predicted"/>
<feature type="domain" description="Methyltransferase type 11" evidence="1">
    <location>
        <begin position="20"/>
        <end position="111"/>
    </location>
</feature>
<dbReference type="PANTHER" id="PTHR43591">
    <property type="entry name" value="METHYLTRANSFERASE"/>
    <property type="match status" value="1"/>
</dbReference>